<gene>
    <name evidence="1" type="ORF">HaLaN_23398</name>
</gene>
<dbReference type="EMBL" id="BLLF01002815">
    <property type="protein sequence ID" value="GFH25441.1"/>
    <property type="molecule type" value="Genomic_DNA"/>
</dbReference>
<name>A0A699ZSX8_HAELA</name>
<keyword evidence="2" id="KW-1185">Reference proteome</keyword>
<proteinExistence type="predicted"/>
<evidence type="ECO:0000313" key="1">
    <source>
        <dbReference type="EMBL" id="GFH25441.1"/>
    </source>
</evidence>
<accession>A0A699ZSX8</accession>
<dbReference type="Proteomes" id="UP000485058">
    <property type="component" value="Unassembled WGS sequence"/>
</dbReference>
<sequence length="124" mass="13176">MVCTDFLHGRGAKHLLTKSRGVIFWVLRWEGQAVVVSAKTRGPLASLARKRSVTTQPASDVDDEVVEPVQLARQPAGCAKATSGTRAVGLRQGWQDGACMMHLPLLTADSGDASCEQPPAQPVA</sequence>
<protein>
    <submittedName>
        <fullName evidence="1">Uncharacterized protein</fullName>
    </submittedName>
</protein>
<dbReference type="AlphaFoldDB" id="A0A699ZSX8"/>
<comment type="caution">
    <text evidence="1">The sequence shown here is derived from an EMBL/GenBank/DDBJ whole genome shotgun (WGS) entry which is preliminary data.</text>
</comment>
<reference evidence="1 2" key="1">
    <citation type="submission" date="2020-02" db="EMBL/GenBank/DDBJ databases">
        <title>Draft genome sequence of Haematococcus lacustris strain NIES-144.</title>
        <authorList>
            <person name="Morimoto D."/>
            <person name="Nakagawa S."/>
            <person name="Yoshida T."/>
            <person name="Sawayama S."/>
        </authorList>
    </citation>
    <scope>NUCLEOTIDE SEQUENCE [LARGE SCALE GENOMIC DNA]</scope>
    <source>
        <strain evidence="1 2">NIES-144</strain>
    </source>
</reference>
<evidence type="ECO:0000313" key="2">
    <source>
        <dbReference type="Proteomes" id="UP000485058"/>
    </source>
</evidence>
<organism evidence="1 2">
    <name type="scientific">Haematococcus lacustris</name>
    <name type="common">Green alga</name>
    <name type="synonym">Haematococcus pluvialis</name>
    <dbReference type="NCBI Taxonomy" id="44745"/>
    <lineage>
        <taxon>Eukaryota</taxon>
        <taxon>Viridiplantae</taxon>
        <taxon>Chlorophyta</taxon>
        <taxon>core chlorophytes</taxon>
        <taxon>Chlorophyceae</taxon>
        <taxon>CS clade</taxon>
        <taxon>Chlamydomonadales</taxon>
        <taxon>Haematococcaceae</taxon>
        <taxon>Haematococcus</taxon>
    </lineage>
</organism>